<keyword evidence="5" id="KW-1185">Reference proteome</keyword>
<dbReference type="PRINTS" id="PR00313">
    <property type="entry name" value="CABNDNGRPT"/>
</dbReference>
<dbReference type="InterPro" id="IPR011049">
    <property type="entry name" value="Serralysin-like_metalloprot_C"/>
</dbReference>
<protein>
    <submittedName>
        <fullName evidence="4">Cyclolysin</fullName>
    </submittedName>
</protein>
<comment type="subcellular location">
    <subcellularLocation>
        <location evidence="1">Secreted</location>
    </subcellularLocation>
</comment>
<accession>A0A0P1I541</accession>
<dbReference type="GO" id="GO:0005509">
    <property type="term" value="F:calcium ion binding"/>
    <property type="evidence" value="ECO:0007669"/>
    <property type="project" value="InterPro"/>
</dbReference>
<dbReference type="AlphaFoldDB" id="A0A0P1I541"/>
<organism evidence="4 5">
    <name type="scientific">Shimia thalassica</name>
    <dbReference type="NCBI Taxonomy" id="1715693"/>
    <lineage>
        <taxon>Bacteria</taxon>
        <taxon>Pseudomonadati</taxon>
        <taxon>Pseudomonadota</taxon>
        <taxon>Alphaproteobacteria</taxon>
        <taxon>Rhodobacterales</taxon>
        <taxon>Roseobacteraceae</taxon>
    </lineage>
</organism>
<reference evidence="5" key="1">
    <citation type="submission" date="2015-09" db="EMBL/GenBank/DDBJ databases">
        <authorList>
            <person name="Rodrigo-Torres Lidia"/>
            <person name="Arahal R.David."/>
        </authorList>
    </citation>
    <scope>NUCLEOTIDE SEQUENCE [LARGE SCALE GENOMIC DNA]</scope>
    <source>
        <strain evidence="5">CECT 7735</strain>
    </source>
</reference>
<dbReference type="Pfam" id="PF00353">
    <property type="entry name" value="HemolysinCabind"/>
    <property type="match status" value="6"/>
</dbReference>
<feature type="region of interest" description="Disordered" evidence="3">
    <location>
        <begin position="733"/>
        <end position="754"/>
    </location>
</feature>
<proteinExistence type="predicted"/>
<dbReference type="GeneID" id="83880342"/>
<evidence type="ECO:0000256" key="2">
    <source>
        <dbReference type="ARBA" id="ARBA00022525"/>
    </source>
</evidence>
<name>A0A0P1I541_9RHOB</name>
<dbReference type="GO" id="GO:0005576">
    <property type="term" value="C:extracellular region"/>
    <property type="evidence" value="ECO:0007669"/>
    <property type="project" value="UniProtKB-SubCell"/>
</dbReference>
<dbReference type="Proteomes" id="UP000051870">
    <property type="component" value="Unassembled WGS sequence"/>
</dbReference>
<dbReference type="InterPro" id="IPR050557">
    <property type="entry name" value="RTX_toxin/Mannuronan_C5-epim"/>
</dbReference>
<keyword evidence="2" id="KW-0964">Secreted</keyword>
<evidence type="ECO:0000313" key="4">
    <source>
        <dbReference type="EMBL" id="CUJ90719.1"/>
    </source>
</evidence>
<dbReference type="InterPro" id="IPR018511">
    <property type="entry name" value="Hemolysin-typ_Ca-bd_CS"/>
</dbReference>
<evidence type="ECO:0000256" key="3">
    <source>
        <dbReference type="SAM" id="MobiDB-lite"/>
    </source>
</evidence>
<dbReference type="Gene3D" id="2.150.10.10">
    <property type="entry name" value="Serralysin-like metalloprotease, C-terminal"/>
    <property type="match status" value="6"/>
</dbReference>
<dbReference type="SUPFAM" id="SSF51120">
    <property type="entry name" value="beta-Roll"/>
    <property type="match status" value="5"/>
</dbReference>
<dbReference type="STRING" id="1715693.PH7735_01284"/>
<dbReference type="RefSeq" id="WP_058310429.1">
    <property type="nucleotide sequence ID" value="NZ_CYTW01000001.1"/>
</dbReference>
<dbReference type="EMBL" id="CYTW01000001">
    <property type="protein sequence ID" value="CUJ90719.1"/>
    <property type="molecule type" value="Genomic_DNA"/>
</dbReference>
<evidence type="ECO:0000313" key="5">
    <source>
        <dbReference type="Proteomes" id="UP000051870"/>
    </source>
</evidence>
<dbReference type="PROSITE" id="PS00330">
    <property type="entry name" value="HEMOLYSIN_CALCIUM"/>
    <property type="match status" value="4"/>
</dbReference>
<dbReference type="PANTHER" id="PTHR38340:SF1">
    <property type="entry name" value="S-LAYER PROTEIN"/>
    <property type="match status" value="1"/>
</dbReference>
<sequence length="977" mass="102191">MTVYQPILDDTYIPSVESGGTANVGDIAALSDGGYVLTWYNSGYYTDGIYRVRAQVYNSDGSERGEAIEIAAGDQTLLPLHPSVAAADDGGFAIVWQEYVDYIDGYGGTTGIFGRTFDSQGVIQSPVFQVNTNTLGSQQLPQIAALEGGNYAVSWSTEVPNGRVLHAQVFTNEGNLSGNEIVVETWDRGYHVEGAISALADGGFAVAWQSSFSGDEDYETISGVRGRVFDSDGSPRGEDFLLYEAGTANQQDASLTGLANGNFVALWHEADAVNEIYGRIFSSTGQAIGAVFSPFAGDTSSTSGAATSIVALPDGGFIASRTSTMNSEDSTSEVVARVFNDDGSARGETFNLAQNPAGHEWGTELAVLNNGALATLWGGQQNDQFQILLHTLSGTANDDTISGTDGAEWLFGDGGNDLLSAGDEDDYLEGGAGDDTLEGGDGQDTALFNSRTHSAVFSGSQNELTVTTEEGVDLLSDIELFRFRDSDAREDDTYDFDDLAQWNWLFEAGDGGESLTGGSGHDTLIGGDGADALSGGLGNDEFHGGAGNDTIDGGTGLLSGSNERDVVVYNSGPSDFLISGDDTTQFIHRDGEVDQITNVEQFQFLHTFIWKSRLFNELGQLIVGTSGDDVLNGESQGDLMQGLAGDDMLFGGSGDNTLVGGRGNDFLGGAWGSQDTAVFDAASTDIHVTYDDLIDRIEITSVDGVDQLESVEIFEFTDTTLTYNQILELVGTDQTGTSGEDTLDGGAGPDTLAGGDGNDMLRGNAGDDSLQGGLGTDTLIGGDGNDTLLGGEGEGDLRDVIYGGADDDVIQGSHGNDELRGDAGDDSIAGGFGADTVIGGTGNDTLTGSAYADQMFGGAGDDFVNGGFGHDLLNGGSGADRFFHLGIFDHGSDWVQDYYAAEGDILQFGNAAATRSQFQVNTTHTATAEGERSGDDSVEEAFVIYRPTGQIMWALVDGDGQASINLQIGGDVFDLLT</sequence>
<evidence type="ECO:0000256" key="1">
    <source>
        <dbReference type="ARBA" id="ARBA00004613"/>
    </source>
</evidence>
<dbReference type="InterPro" id="IPR001343">
    <property type="entry name" value="Hemolysn_Ca-bd"/>
</dbReference>
<dbReference type="PANTHER" id="PTHR38340">
    <property type="entry name" value="S-LAYER PROTEIN"/>
    <property type="match status" value="1"/>
</dbReference>
<gene>
    <name evidence="4" type="primary">cya_9</name>
    <name evidence="4" type="ORF">PH7735_01284</name>
</gene>